<evidence type="ECO:0000313" key="2">
    <source>
        <dbReference type="Proteomes" id="UP001627154"/>
    </source>
</evidence>
<organism evidence="1 2">
    <name type="scientific">Trichogramma kaykai</name>
    <dbReference type="NCBI Taxonomy" id="54128"/>
    <lineage>
        <taxon>Eukaryota</taxon>
        <taxon>Metazoa</taxon>
        <taxon>Ecdysozoa</taxon>
        <taxon>Arthropoda</taxon>
        <taxon>Hexapoda</taxon>
        <taxon>Insecta</taxon>
        <taxon>Pterygota</taxon>
        <taxon>Neoptera</taxon>
        <taxon>Endopterygota</taxon>
        <taxon>Hymenoptera</taxon>
        <taxon>Apocrita</taxon>
        <taxon>Proctotrupomorpha</taxon>
        <taxon>Chalcidoidea</taxon>
        <taxon>Trichogrammatidae</taxon>
        <taxon>Trichogramma</taxon>
    </lineage>
</organism>
<reference evidence="1 2" key="1">
    <citation type="journal article" date="2024" name="bioRxiv">
        <title>A reference genome for Trichogramma kaykai: A tiny desert-dwelling parasitoid wasp with competing sex-ratio distorters.</title>
        <authorList>
            <person name="Culotta J."/>
            <person name="Lindsey A.R."/>
        </authorList>
    </citation>
    <scope>NUCLEOTIDE SEQUENCE [LARGE SCALE GENOMIC DNA]</scope>
    <source>
        <strain evidence="1 2">KSX58</strain>
    </source>
</reference>
<proteinExistence type="predicted"/>
<sequence>MNFPAPIRVLLIMFGNKNDFSLRNLEQFWVEQLVDVTIIGISSRVSKHHHKIAIVNHETDYAATKDHFPIQ</sequence>
<accession>A0ABD2VQY5</accession>
<dbReference type="Proteomes" id="UP001627154">
    <property type="component" value="Unassembled WGS sequence"/>
</dbReference>
<keyword evidence="2" id="KW-1185">Reference proteome</keyword>
<dbReference type="AlphaFoldDB" id="A0ABD2VQY5"/>
<dbReference type="EMBL" id="JBJJXI010000202">
    <property type="protein sequence ID" value="KAL3383330.1"/>
    <property type="molecule type" value="Genomic_DNA"/>
</dbReference>
<name>A0ABD2VQY5_9HYME</name>
<evidence type="ECO:0000313" key="1">
    <source>
        <dbReference type="EMBL" id="KAL3383330.1"/>
    </source>
</evidence>
<protein>
    <submittedName>
        <fullName evidence="1">Uncharacterized protein</fullName>
    </submittedName>
</protein>
<comment type="caution">
    <text evidence="1">The sequence shown here is derived from an EMBL/GenBank/DDBJ whole genome shotgun (WGS) entry which is preliminary data.</text>
</comment>
<gene>
    <name evidence="1" type="ORF">TKK_020758</name>
</gene>